<feature type="transmembrane region" description="Helical" evidence="8">
    <location>
        <begin position="77"/>
        <end position="96"/>
    </location>
</feature>
<dbReference type="PANTHER" id="PTHR11237:SF4">
    <property type="entry name" value="5-DEMETHOXYUBIQUINONE HYDROXYLASE, MITOCHONDRIAL"/>
    <property type="match status" value="1"/>
</dbReference>
<evidence type="ECO:0000256" key="1">
    <source>
        <dbReference type="ARBA" id="ARBA00004749"/>
    </source>
</evidence>
<keyword evidence="10" id="KW-1185">Reference proteome</keyword>
<keyword evidence="6" id="KW-0503">Monooxygenase</keyword>
<keyword evidence="8" id="KW-1133">Transmembrane helix</keyword>
<evidence type="ECO:0000313" key="10">
    <source>
        <dbReference type="Proteomes" id="UP001431217"/>
    </source>
</evidence>
<evidence type="ECO:0000256" key="2">
    <source>
        <dbReference type="ARBA" id="ARBA00022688"/>
    </source>
</evidence>
<evidence type="ECO:0000256" key="5">
    <source>
        <dbReference type="ARBA" id="ARBA00023004"/>
    </source>
</evidence>
<dbReference type="PANTHER" id="PTHR11237">
    <property type="entry name" value="COENZYME Q10 BIOSYNTHESIS PROTEIN 7"/>
    <property type="match status" value="1"/>
</dbReference>
<dbReference type="CDD" id="cd01042">
    <property type="entry name" value="DMQH"/>
    <property type="match status" value="1"/>
</dbReference>
<sequence>MPTMQNGVAQTYGDRVLRVNHAGEHGAVNIYAGQILLARLTARDMLAELRTFKSHEEGHRSVFRNELERRGRPRCRSYWLCGAGGFVLGAVTGLFGRRAIAATTVAVERVVLRHLSHQLDELGNRDADATRAVSSIFAEEQEHHDRSASHIQTGSFWPRVLSPVVSASTEAVIWLGMRL</sequence>
<name>A0ABT0MN32_9GAMM</name>
<keyword evidence="5" id="KW-0408">Iron</keyword>
<evidence type="ECO:0000256" key="3">
    <source>
        <dbReference type="ARBA" id="ARBA00022723"/>
    </source>
</evidence>
<keyword evidence="7 8" id="KW-0472">Membrane</keyword>
<dbReference type="InterPro" id="IPR009078">
    <property type="entry name" value="Ferritin-like_SF"/>
</dbReference>
<dbReference type="InterPro" id="IPR011566">
    <property type="entry name" value="Ubq_synth_Coq7"/>
</dbReference>
<protein>
    <submittedName>
        <fullName evidence="9">Demethoxyubiquinone hydroxylase family protein</fullName>
    </submittedName>
</protein>
<evidence type="ECO:0000256" key="4">
    <source>
        <dbReference type="ARBA" id="ARBA00023002"/>
    </source>
</evidence>
<evidence type="ECO:0000313" key="9">
    <source>
        <dbReference type="EMBL" id="MCL1635659.1"/>
    </source>
</evidence>
<reference evidence="9 10" key="1">
    <citation type="submission" date="2022-05" db="EMBL/GenBank/DDBJ databases">
        <title>Luteimonas sp. SX5, whole genome shotgun sequencing project.</title>
        <authorList>
            <person name="Zhao G."/>
            <person name="Shen L."/>
        </authorList>
    </citation>
    <scope>NUCLEOTIDE SEQUENCE [LARGE SCALE GENOMIC DNA]</scope>
    <source>
        <strain evidence="9 10">SX5</strain>
    </source>
</reference>
<dbReference type="RefSeq" id="WP_249475390.1">
    <property type="nucleotide sequence ID" value="NZ_JAMBEP010000003.1"/>
</dbReference>
<proteinExistence type="predicted"/>
<evidence type="ECO:0000256" key="6">
    <source>
        <dbReference type="ARBA" id="ARBA00023033"/>
    </source>
</evidence>
<accession>A0ABT0MN32</accession>
<keyword evidence="3" id="KW-0479">Metal-binding</keyword>
<gene>
    <name evidence="9" type="ORF">M2650_13605</name>
</gene>
<organism evidence="9 10">
    <name type="scientific">Luteimonas galliterrae</name>
    <dbReference type="NCBI Taxonomy" id="2940486"/>
    <lineage>
        <taxon>Bacteria</taxon>
        <taxon>Pseudomonadati</taxon>
        <taxon>Pseudomonadota</taxon>
        <taxon>Gammaproteobacteria</taxon>
        <taxon>Lysobacterales</taxon>
        <taxon>Lysobacteraceae</taxon>
        <taxon>Luteimonas</taxon>
    </lineage>
</organism>
<dbReference type="SUPFAM" id="SSF47240">
    <property type="entry name" value="Ferritin-like"/>
    <property type="match status" value="1"/>
</dbReference>
<comment type="pathway">
    <text evidence="1">Cofactor biosynthesis; ubiquinone biosynthesis.</text>
</comment>
<keyword evidence="4" id="KW-0560">Oxidoreductase</keyword>
<dbReference type="Proteomes" id="UP001431217">
    <property type="component" value="Unassembled WGS sequence"/>
</dbReference>
<evidence type="ECO:0000256" key="8">
    <source>
        <dbReference type="SAM" id="Phobius"/>
    </source>
</evidence>
<keyword evidence="2" id="KW-0831">Ubiquinone biosynthesis</keyword>
<keyword evidence="8" id="KW-0812">Transmembrane</keyword>
<comment type="caution">
    <text evidence="9">The sequence shown here is derived from an EMBL/GenBank/DDBJ whole genome shotgun (WGS) entry which is preliminary data.</text>
</comment>
<evidence type="ECO:0000256" key="7">
    <source>
        <dbReference type="ARBA" id="ARBA00023136"/>
    </source>
</evidence>
<dbReference type="Pfam" id="PF03232">
    <property type="entry name" value="COQ7"/>
    <property type="match status" value="1"/>
</dbReference>
<dbReference type="EMBL" id="JAMBEP010000003">
    <property type="protein sequence ID" value="MCL1635659.1"/>
    <property type="molecule type" value="Genomic_DNA"/>
</dbReference>